<reference evidence="2 3" key="1">
    <citation type="submission" date="2017-06" db="EMBL/GenBank/DDBJ databases">
        <authorList>
            <person name="Kim H.J."/>
            <person name="Triplett B.A."/>
        </authorList>
    </citation>
    <scope>NUCLEOTIDE SEQUENCE [LARGE SCALE GENOMIC DNA]</scope>
    <source>
        <strain evidence="2 3">DSM 19307</strain>
    </source>
</reference>
<dbReference type="RefSeq" id="WP_144017378.1">
    <property type="nucleotide sequence ID" value="NZ_FZPD01000003.1"/>
</dbReference>
<keyword evidence="3" id="KW-1185">Reference proteome</keyword>
<organism evidence="2 3">
    <name type="scientific">Ekhidna lutea</name>
    <dbReference type="NCBI Taxonomy" id="447679"/>
    <lineage>
        <taxon>Bacteria</taxon>
        <taxon>Pseudomonadati</taxon>
        <taxon>Bacteroidota</taxon>
        <taxon>Cytophagia</taxon>
        <taxon>Cytophagales</taxon>
        <taxon>Reichenbachiellaceae</taxon>
        <taxon>Ekhidna</taxon>
    </lineage>
</organism>
<dbReference type="NCBIfam" id="TIGR03725">
    <property type="entry name" value="T6A_YeaZ"/>
    <property type="match status" value="1"/>
</dbReference>
<dbReference type="EMBL" id="FZPD01000003">
    <property type="protein sequence ID" value="SNS96864.1"/>
    <property type="molecule type" value="Genomic_DNA"/>
</dbReference>
<dbReference type="Gene3D" id="3.30.420.40">
    <property type="match status" value="2"/>
</dbReference>
<dbReference type="GO" id="GO:0005829">
    <property type="term" value="C:cytosol"/>
    <property type="evidence" value="ECO:0007669"/>
    <property type="project" value="TreeGrafter"/>
</dbReference>
<proteinExistence type="predicted"/>
<evidence type="ECO:0000313" key="3">
    <source>
        <dbReference type="Proteomes" id="UP000198393"/>
    </source>
</evidence>
<dbReference type="SUPFAM" id="SSF53067">
    <property type="entry name" value="Actin-like ATPase domain"/>
    <property type="match status" value="2"/>
</dbReference>
<dbReference type="OrthoDB" id="9784166at2"/>
<gene>
    <name evidence="2" type="ORF">SAMN05421640_1822</name>
</gene>
<evidence type="ECO:0000259" key="1">
    <source>
        <dbReference type="Pfam" id="PF00814"/>
    </source>
</evidence>
<dbReference type="InterPro" id="IPR022496">
    <property type="entry name" value="T6A_TsaB"/>
</dbReference>
<dbReference type="PANTHER" id="PTHR11735:SF11">
    <property type="entry name" value="TRNA THREONYLCARBAMOYLADENOSINE BIOSYNTHESIS PROTEIN TSAB"/>
    <property type="match status" value="1"/>
</dbReference>
<protein>
    <submittedName>
        <fullName evidence="2">tRNA threonylcarbamoyladenosine biosynthesis protein TsaB</fullName>
    </submittedName>
</protein>
<dbReference type="InterPro" id="IPR000905">
    <property type="entry name" value="Gcp-like_dom"/>
</dbReference>
<dbReference type="AlphaFoldDB" id="A0A239IWR2"/>
<dbReference type="Pfam" id="PF00814">
    <property type="entry name" value="TsaD"/>
    <property type="match status" value="1"/>
</dbReference>
<sequence>MALILSIETSTMVCSVALHRNGELLSNQLHKVEKSHSSLLPGIGLEVCQEANVEFGDLDAVAVSSGPGSYTGLRIGVSTAKGICFTLNKKLISIPSLDIISESQRDKFSGDYLLCPMMDARRMEVYTQIEDQSGKLIWDLQPKILDENTFNEFEQPLYLFGDGMPKFKEIANQKNLIFIEDVIPNAENMGRLALEKFKNEQFEDVAYFEPNYLKEWRTTTPKKQLL</sequence>
<dbReference type="PANTHER" id="PTHR11735">
    <property type="entry name" value="TRNA N6-ADENOSINE THREONYLCARBAMOYLTRANSFERASE"/>
    <property type="match status" value="1"/>
</dbReference>
<dbReference type="GO" id="GO:0002949">
    <property type="term" value="P:tRNA threonylcarbamoyladenosine modification"/>
    <property type="evidence" value="ECO:0007669"/>
    <property type="project" value="InterPro"/>
</dbReference>
<dbReference type="CDD" id="cd24032">
    <property type="entry name" value="ASKHA_NBD_TsaB"/>
    <property type="match status" value="1"/>
</dbReference>
<dbReference type="InterPro" id="IPR043129">
    <property type="entry name" value="ATPase_NBD"/>
</dbReference>
<dbReference type="Proteomes" id="UP000198393">
    <property type="component" value="Unassembled WGS sequence"/>
</dbReference>
<feature type="domain" description="Gcp-like" evidence="1">
    <location>
        <begin position="32"/>
        <end position="175"/>
    </location>
</feature>
<accession>A0A239IWR2</accession>
<evidence type="ECO:0000313" key="2">
    <source>
        <dbReference type="EMBL" id="SNS96864.1"/>
    </source>
</evidence>
<name>A0A239IWR2_EKHLU</name>